<feature type="transmembrane region" description="Helical" evidence="8">
    <location>
        <begin position="363"/>
        <end position="382"/>
    </location>
</feature>
<comment type="caution">
    <text evidence="10">The sequence shown here is derived from an EMBL/GenBank/DDBJ whole genome shotgun (WGS) entry which is preliminary data.</text>
</comment>
<dbReference type="GO" id="GO:0034703">
    <property type="term" value="C:cation channel complex"/>
    <property type="evidence" value="ECO:0007669"/>
    <property type="project" value="TreeGrafter"/>
</dbReference>
<dbReference type="InterPro" id="IPR002153">
    <property type="entry name" value="TRPC_channel"/>
</dbReference>
<dbReference type="PRINTS" id="PR01097">
    <property type="entry name" value="TRNSRECEPTRP"/>
</dbReference>
<keyword evidence="5" id="KW-0406">Ion transport</keyword>
<evidence type="ECO:0000256" key="1">
    <source>
        <dbReference type="ARBA" id="ARBA00004141"/>
    </source>
</evidence>
<feature type="transmembrane region" description="Helical" evidence="8">
    <location>
        <begin position="587"/>
        <end position="610"/>
    </location>
</feature>
<evidence type="ECO:0000256" key="7">
    <source>
        <dbReference type="ARBA" id="ARBA00023303"/>
    </source>
</evidence>
<keyword evidence="11" id="KW-1185">Reference proteome</keyword>
<feature type="transmembrane region" description="Helical" evidence="8">
    <location>
        <begin position="433"/>
        <end position="453"/>
    </location>
</feature>
<protein>
    <recommendedName>
        <fullName evidence="9">Ion transport domain-containing protein</fullName>
    </recommendedName>
</protein>
<feature type="domain" description="Ion transport" evidence="9">
    <location>
        <begin position="369"/>
        <end position="622"/>
    </location>
</feature>
<gene>
    <name evidence="10" type="ORF">OS493_026344</name>
</gene>
<feature type="transmembrane region" description="Helical" evidence="8">
    <location>
        <begin position="551"/>
        <end position="567"/>
    </location>
</feature>
<feature type="transmembrane region" description="Helical" evidence="8">
    <location>
        <begin position="312"/>
        <end position="330"/>
    </location>
</feature>
<keyword evidence="4 8" id="KW-1133">Transmembrane helix</keyword>
<accession>A0A9W9Z9Y6</accession>
<sequence length="701" mass="81869">MAHGVSPTDLDIQISDTFERFLEVVKEGTKEEVDIFLLRLIGKDKRSSRCRESQSDPLKQLENALEKSNVVEVWKLIAKANDENEMAETLENLTETCRTIKENENNKEEGCNFNCTLDLQKLCTTLMSSICWIFQCNEEDIEEETEMRSEKEQTWIKILSNPLYIGLEWLWRNNPNSQYKKGRRKESKFEDVIEAALDDAYLLEKIVSYEHHYSRDEYTRRALEYEKFAADIVEQINTSELKQLHEIMDIEGNGSLLKKKPVNFSQSLSLLKMAADKQRKRFVASPKCQYVLNEIVYRGWTNWQDKGIVRKILWFFLQLLLVTITCPVYIPVRLIRRCCCCHKFEGECWWKFRKLYEYPYSKFINHTMSYVVFLCLVFASSFQDEFGTTKTGLAWIDYAVLAFVVGLLLQEALEAIKQGFVNYFSKWWKVVDTVIVFTFLLSYAVWLSAWGFYGEWKPRKDAFIVSSAIYASATVMAFFHLAHVILVNSVLGPLQLSLFKMLKDVLKFLAIFLLLYIAFATGVTKIYSYYVASQIKLQKQDASYKSQVSHLYGKHINTFIGMFWMLLGNVEEKNISVEDPAFALTSTFGRIFMIAHVVCTVIVALNMLIAMMNNSFEKLKENALVEWKFSRTRMWLEWIEKGNTIPVPFNIVYYILYFFCPNCCKTCCCKERQNDQEQGNAQLQEEIHEEQNWVVLPSLIL</sequence>
<comment type="subcellular location">
    <subcellularLocation>
        <location evidence="1">Membrane</location>
        <topology evidence="1">Multi-pass membrane protein</topology>
    </subcellularLocation>
</comment>
<dbReference type="Proteomes" id="UP001163046">
    <property type="component" value="Unassembled WGS sequence"/>
</dbReference>
<organism evidence="10 11">
    <name type="scientific">Desmophyllum pertusum</name>
    <dbReference type="NCBI Taxonomy" id="174260"/>
    <lineage>
        <taxon>Eukaryota</taxon>
        <taxon>Metazoa</taxon>
        <taxon>Cnidaria</taxon>
        <taxon>Anthozoa</taxon>
        <taxon>Hexacorallia</taxon>
        <taxon>Scleractinia</taxon>
        <taxon>Caryophylliina</taxon>
        <taxon>Caryophylliidae</taxon>
        <taxon>Desmophyllum</taxon>
    </lineage>
</organism>
<keyword evidence="2" id="KW-0813">Transport</keyword>
<evidence type="ECO:0000256" key="4">
    <source>
        <dbReference type="ARBA" id="ARBA00022989"/>
    </source>
</evidence>
<dbReference type="PANTHER" id="PTHR10117">
    <property type="entry name" value="TRANSIENT RECEPTOR POTENTIAL CHANNEL"/>
    <property type="match status" value="1"/>
</dbReference>
<dbReference type="InterPro" id="IPR005821">
    <property type="entry name" value="Ion_trans_dom"/>
</dbReference>
<evidence type="ECO:0000256" key="6">
    <source>
        <dbReference type="ARBA" id="ARBA00023136"/>
    </source>
</evidence>
<keyword evidence="3 8" id="KW-0812">Transmembrane</keyword>
<evidence type="ECO:0000256" key="2">
    <source>
        <dbReference type="ARBA" id="ARBA00022448"/>
    </source>
</evidence>
<proteinExistence type="predicted"/>
<keyword evidence="6 8" id="KW-0472">Membrane</keyword>
<name>A0A9W9Z9Y6_9CNID</name>
<dbReference type="GO" id="GO:0005886">
    <property type="term" value="C:plasma membrane"/>
    <property type="evidence" value="ECO:0007669"/>
    <property type="project" value="TreeGrafter"/>
</dbReference>
<evidence type="ECO:0000256" key="3">
    <source>
        <dbReference type="ARBA" id="ARBA00022692"/>
    </source>
</evidence>
<keyword evidence="7" id="KW-0407">Ion channel</keyword>
<evidence type="ECO:0000259" key="9">
    <source>
        <dbReference type="Pfam" id="PF00520"/>
    </source>
</evidence>
<dbReference type="AlphaFoldDB" id="A0A9W9Z9Y6"/>
<dbReference type="EMBL" id="MU826372">
    <property type="protein sequence ID" value="KAJ7377777.1"/>
    <property type="molecule type" value="Genomic_DNA"/>
</dbReference>
<evidence type="ECO:0000313" key="10">
    <source>
        <dbReference type="EMBL" id="KAJ7377777.1"/>
    </source>
</evidence>
<dbReference type="PANTHER" id="PTHR10117:SF54">
    <property type="entry name" value="TRANSIENT RECEPTOR POTENTIAL-GAMMA PROTEIN"/>
    <property type="match status" value="1"/>
</dbReference>
<dbReference type="Pfam" id="PF00520">
    <property type="entry name" value="Ion_trans"/>
    <property type="match status" value="1"/>
</dbReference>
<dbReference type="GO" id="GO:0015279">
    <property type="term" value="F:store-operated calcium channel activity"/>
    <property type="evidence" value="ECO:0007669"/>
    <property type="project" value="TreeGrafter"/>
</dbReference>
<evidence type="ECO:0000313" key="11">
    <source>
        <dbReference type="Proteomes" id="UP001163046"/>
    </source>
</evidence>
<dbReference type="GO" id="GO:0051480">
    <property type="term" value="P:regulation of cytosolic calcium ion concentration"/>
    <property type="evidence" value="ECO:0007669"/>
    <property type="project" value="TreeGrafter"/>
</dbReference>
<evidence type="ECO:0000256" key="8">
    <source>
        <dbReference type="SAM" id="Phobius"/>
    </source>
</evidence>
<evidence type="ECO:0000256" key="5">
    <source>
        <dbReference type="ARBA" id="ARBA00023065"/>
    </source>
</evidence>
<reference evidence="10" key="1">
    <citation type="submission" date="2023-01" db="EMBL/GenBank/DDBJ databases">
        <title>Genome assembly of the deep-sea coral Lophelia pertusa.</title>
        <authorList>
            <person name="Herrera S."/>
            <person name="Cordes E."/>
        </authorList>
    </citation>
    <scope>NUCLEOTIDE SEQUENCE</scope>
    <source>
        <strain evidence="10">USNM1676648</strain>
        <tissue evidence="10">Polyp</tissue>
    </source>
</reference>
<feature type="transmembrane region" description="Helical" evidence="8">
    <location>
        <begin position="462"/>
        <end position="486"/>
    </location>
</feature>
<dbReference type="OrthoDB" id="5982107at2759"/>
<feature type="transmembrane region" description="Helical" evidence="8">
    <location>
        <begin position="506"/>
        <end position="530"/>
    </location>
</feature>
<dbReference type="GO" id="GO:0070679">
    <property type="term" value="F:inositol 1,4,5 trisphosphate binding"/>
    <property type="evidence" value="ECO:0007669"/>
    <property type="project" value="TreeGrafter"/>
</dbReference>